<evidence type="ECO:0000256" key="7">
    <source>
        <dbReference type="SAM" id="MobiDB-lite"/>
    </source>
</evidence>
<feature type="transmembrane region" description="Helical" evidence="6">
    <location>
        <begin position="226"/>
        <end position="251"/>
    </location>
</feature>
<comment type="similarity">
    <text evidence="2 6">Belongs to the anoctamin family.</text>
</comment>
<evidence type="ECO:0000259" key="8">
    <source>
        <dbReference type="Pfam" id="PF04547"/>
    </source>
</evidence>
<reference evidence="9" key="1">
    <citation type="submission" date="2024-06" db="EMBL/GenBank/DDBJ databases">
        <authorList>
            <person name="Liu X."/>
            <person name="Lenzi L."/>
            <person name="Haldenby T S."/>
            <person name="Uol C."/>
        </authorList>
    </citation>
    <scope>NUCLEOTIDE SEQUENCE</scope>
</reference>
<comment type="subcellular location">
    <subcellularLocation>
        <location evidence="1 6">Membrane</location>
        <topology evidence="1 6">Multi-pass membrane protein</topology>
    </subcellularLocation>
</comment>
<evidence type="ECO:0000256" key="4">
    <source>
        <dbReference type="ARBA" id="ARBA00022989"/>
    </source>
</evidence>
<feature type="transmembrane region" description="Helical" evidence="6">
    <location>
        <begin position="257"/>
        <end position="275"/>
    </location>
</feature>
<name>A0AAV2T1W4_CALDB</name>
<protein>
    <recommendedName>
        <fullName evidence="6">Anoctamin</fullName>
    </recommendedName>
</protein>
<feature type="transmembrane region" description="Helical" evidence="6">
    <location>
        <begin position="669"/>
        <end position="689"/>
    </location>
</feature>
<keyword evidence="4 6" id="KW-1133">Transmembrane helix</keyword>
<feature type="region of interest" description="Disordered" evidence="7">
    <location>
        <begin position="511"/>
        <end position="537"/>
    </location>
</feature>
<evidence type="ECO:0000256" key="5">
    <source>
        <dbReference type="ARBA" id="ARBA00023136"/>
    </source>
</evidence>
<evidence type="ECO:0000256" key="1">
    <source>
        <dbReference type="ARBA" id="ARBA00004141"/>
    </source>
</evidence>
<evidence type="ECO:0000256" key="3">
    <source>
        <dbReference type="ARBA" id="ARBA00022692"/>
    </source>
</evidence>
<dbReference type="GO" id="GO:0005254">
    <property type="term" value="F:chloride channel activity"/>
    <property type="evidence" value="ECO:0007669"/>
    <property type="project" value="TreeGrafter"/>
</dbReference>
<accession>A0AAV2T1W4</accession>
<dbReference type="InterPro" id="IPR049452">
    <property type="entry name" value="Anoctamin_TM"/>
</dbReference>
<dbReference type="GO" id="GO:0005886">
    <property type="term" value="C:plasma membrane"/>
    <property type="evidence" value="ECO:0007669"/>
    <property type="project" value="TreeGrafter"/>
</dbReference>
<dbReference type="Pfam" id="PF04547">
    <property type="entry name" value="Anoctamin"/>
    <property type="match status" value="1"/>
</dbReference>
<comment type="caution">
    <text evidence="6">Lacks conserved residue(s) required for the propagation of feature annotation.</text>
</comment>
<feature type="transmembrane region" description="Helical" evidence="6">
    <location>
        <begin position="580"/>
        <end position="603"/>
    </location>
</feature>
<feature type="compositionally biased region" description="Low complexity" evidence="7">
    <location>
        <begin position="511"/>
        <end position="529"/>
    </location>
</feature>
<dbReference type="AlphaFoldDB" id="A0AAV2T1W4"/>
<dbReference type="InterPro" id="IPR007632">
    <property type="entry name" value="Anoctamin"/>
</dbReference>
<keyword evidence="5 6" id="KW-0472">Membrane</keyword>
<evidence type="ECO:0000256" key="6">
    <source>
        <dbReference type="RuleBase" id="RU280814"/>
    </source>
</evidence>
<organism evidence="9 10">
    <name type="scientific">Calicophoron daubneyi</name>
    <name type="common">Rumen fluke</name>
    <name type="synonym">Paramphistomum daubneyi</name>
    <dbReference type="NCBI Taxonomy" id="300641"/>
    <lineage>
        <taxon>Eukaryota</taxon>
        <taxon>Metazoa</taxon>
        <taxon>Spiralia</taxon>
        <taxon>Lophotrochozoa</taxon>
        <taxon>Platyhelminthes</taxon>
        <taxon>Trematoda</taxon>
        <taxon>Digenea</taxon>
        <taxon>Plagiorchiida</taxon>
        <taxon>Pronocephalata</taxon>
        <taxon>Paramphistomoidea</taxon>
        <taxon>Paramphistomidae</taxon>
        <taxon>Calicophoron</taxon>
    </lineage>
</organism>
<evidence type="ECO:0000313" key="9">
    <source>
        <dbReference type="EMBL" id="CAL5129974.1"/>
    </source>
</evidence>
<proteinExistence type="inferred from homology"/>
<feature type="domain" description="Anoctamin transmembrane" evidence="8">
    <location>
        <begin position="215"/>
        <end position="706"/>
    </location>
</feature>
<gene>
    <name evidence="9" type="ORF">CDAUBV1_LOCUS1425</name>
</gene>
<feature type="compositionally biased region" description="Basic and acidic residues" evidence="7">
    <location>
        <begin position="717"/>
        <end position="735"/>
    </location>
</feature>
<dbReference type="EMBL" id="CAXLJL010000057">
    <property type="protein sequence ID" value="CAL5129974.1"/>
    <property type="molecule type" value="Genomic_DNA"/>
</dbReference>
<sequence length="745" mass="84960">MSFFSDCQKKVSELQKRVTETGKNVISRTQKWRRMSAVITTDCEVVLTFCNSASAGNIQWFVTLLKDRVPELVVHQRYHPVSGQSALYLTACYRDLLMGAEELGIKKPLLAEHGGGLREFSMDELDLFDNATDESGFLSSSERSGIVYHYLMGLRARKTDTFNHVNFTEGEPMVRPLQSAGLIHQIFPVHKMDELKRFDKEWVRGWTIQQPLDDIRRYFGVQIALYFAWIGHYTLALVVPSVVGLAAWLLVATQGSISYYLFMSVFTLLWSSVYLEHWKRTSSVLTYHWGTWDAPPPLLEEPRSAFRGKLAPCPITGRLTRTYPEWRRKLIICCFTGPIVVLSLSGIVFITYLFVRLEERVDAYTSELTPLDKNGTGISVDEYFSWRFMLLTYTPKVLLALFIAVMDVCYKELAIWLTNFENHRLDVDYHNHLVGKLVLLHFMNSFYSLFYTAFYLRDIEMLHQQLTAFLITRQILGTVKEVFLPYGQSRLRQFVLSFRYERQRHSSASLSLSAKQSLSDSSSFPSGHPSETDRVRQRELGQPVLEKLAAAVMDESPIVAAEREATLVRYDGPDDDYLEMFIQFGYVSMFSCVFPVAGLLALLNNLVEIRGDAFKLVTSFQRPFAQSVSNIGIWQLAMTLQGYAAVIVNIALFGVTATASDLFPGLSTTQLIICLVVIEHCFFIARYALSALISDAPVSVVQQIAKLEHRRREALRTLERETMREHQRHRSDSRSSKPGSPKPGN</sequence>
<keyword evidence="3 6" id="KW-0812">Transmembrane</keyword>
<feature type="transmembrane region" description="Helical" evidence="6">
    <location>
        <begin position="330"/>
        <end position="355"/>
    </location>
</feature>
<dbReference type="PANTHER" id="PTHR12308">
    <property type="entry name" value="ANOCTAMIN"/>
    <property type="match status" value="1"/>
</dbReference>
<evidence type="ECO:0000313" key="10">
    <source>
        <dbReference type="Proteomes" id="UP001497525"/>
    </source>
</evidence>
<dbReference type="Proteomes" id="UP001497525">
    <property type="component" value="Unassembled WGS sequence"/>
</dbReference>
<dbReference type="PANTHER" id="PTHR12308:SF51">
    <property type="entry name" value="ANOCTAMIN-8"/>
    <property type="match status" value="1"/>
</dbReference>
<comment type="caution">
    <text evidence="9">The sequence shown here is derived from an EMBL/GenBank/DDBJ whole genome shotgun (WGS) entry which is preliminary data.</text>
</comment>
<feature type="transmembrane region" description="Helical" evidence="6">
    <location>
        <begin position="437"/>
        <end position="456"/>
    </location>
</feature>
<feature type="transmembrane region" description="Helical" evidence="6">
    <location>
        <begin position="397"/>
        <end position="417"/>
    </location>
</feature>
<feature type="region of interest" description="Disordered" evidence="7">
    <location>
        <begin position="717"/>
        <end position="745"/>
    </location>
</feature>
<evidence type="ECO:0000256" key="2">
    <source>
        <dbReference type="ARBA" id="ARBA00009671"/>
    </source>
</evidence>